<evidence type="ECO:0000256" key="2">
    <source>
        <dbReference type="ARBA" id="ARBA00022573"/>
    </source>
</evidence>
<evidence type="ECO:0000256" key="5">
    <source>
        <dbReference type="ARBA" id="ARBA00022691"/>
    </source>
</evidence>
<keyword evidence="2" id="KW-0169">Cobalamin biosynthesis</keyword>
<dbReference type="InterPro" id="IPR029063">
    <property type="entry name" value="SAM-dependent_MTases_sf"/>
</dbReference>
<dbReference type="GO" id="GO:0032259">
    <property type="term" value="P:methylation"/>
    <property type="evidence" value="ECO:0007669"/>
    <property type="project" value="UniProtKB-KW"/>
</dbReference>
<dbReference type="EC" id="2.1.1.132" evidence="7"/>
<proteinExistence type="predicted"/>
<accession>A0A2Z2NQF5</accession>
<keyword evidence="3 7" id="KW-0489">Methyltransferase</keyword>
<evidence type="ECO:0000313" key="7">
    <source>
        <dbReference type="EMBL" id="ASJ71888.1"/>
    </source>
</evidence>
<evidence type="ECO:0000259" key="6">
    <source>
        <dbReference type="Pfam" id="PF00590"/>
    </source>
</evidence>
<evidence type="ECO:0000313" key="8">
    <source>
        <dbReference type="Proteomes" id="UP000250079"/>
    </source>
</evidence>
<dbReference type="EMBL" id="CP018632">
    <property type="protein sequence ID" value="ASJ71888.1"/>
    <property type="molecule type" value="Genomic_DNA"/>
</dbReference>
<dbReference type="PANTHER" id="PTHR43182:SF1">
    <property type="entry name" value="COBALT-PRECORRIN-7 C(5)-METHYLTRANSFERASE"/>
    <property type="match status" value="1"/>
</dbReference>
<dbReference type="GO" id="GO:0009236">
    <property type="term" value="P:cobalamin biosynthetic process"/>
    <property type="evidence" value="ECO:0007669"/>
    <property type="project" value="UniProtKB-UniPathway"/>
</dbReference>
<reference evidence="7 8" key="1">
    <citation type="submission" date="2016-12" db="EMBL/GenBank/DDBJ databases">
        <authorList>
            <person name="Song W.-J."/>
            <person name="Kurnit D.M."/>
        </authorList>
    </citation>
    <scope>NUCLEOTIDE SEQUENCE [LARGE SCALE GENOMIC DNA]</scope>
    <source>
        <strain evidence="7 8">IMCC3135</strain>
    </source>
</reference>
<dbReference type="InterPro" id="IPR012818">
    <property type="entry name" value="CbiE"/>
</dbReference>
<dbReference type="Pfam" id="PF00590">
    <property type="entry name" value="TP_methylase"/>
    <property type="match status" value="1"/>
</dbReference>
<dbReference type="InterPro" id="IPR006365">
    <property type="entry name" value="Cbl_synth_CobL"/>
</dbReference>
<dbReference type="InterPro" id="IPR000878">
    <property type="entry name" value="4pyrrol_Mease"/>
</dbReference>
<dbReference type="CDD" id="cd11644">
    <property type="entry name" value="Precorrin-6Y-MT"/>
    <property type="match status" value="1"/>
</dbReference>
<dbReference type="InterPro" id="IPR035996">
    <property type="entry name" value="4pyrrol_Methylase_sf"/>
</dbReference>
<keyword evidence="5" id="KW-0949">S-adenosyl-L-methionine</keyword>
<dbReference type="GO" id="GO:0008276">
    <property type="term" value="F:protein methyltransferase activity"/>
    <property type="evidence" value="ECO:0007669"/>
    <property type="project" value="InterPro"/>
</dbReference>
<dbReference type="GO" id="GO:0046025">
    <property type="term" value="F:precorrin-6Y C5,15-methyltransferase (decarboxylating) activity"/>
    <property type="evidence" value="ECO:0007669"/>
    <property type="project" value="UniProtKB-EC"/>
</dbReference>
<dbReference type="PIRSF" id="PIRSF036428">
    <property type="entry name" value="CobL"/>
    <property type="match status" value="1"/>
</dbReference>
<gene>
    <name evidence="7" type="primary">cobL</name>
    <name evidence="7" type="ORF">IMCC3135_08955</name>
</gene>
<dbReference type="NCBIfam" id="TIGR02467">
    <property type="entry name" value="CbiE"/>
    <property type="match status" value="1"/>
</dbReference>
<dbReference type="Proteomes" id="UP000250079">
    <property type="component" value="Chromosome"/>
</dbReference>
<dbReference type="SUPFAM" id="SSF53335">
    <property type="entry name" value="S-adenosyl-L-methionine-dependent methyltransferases"/>
    <property type="match status" value="1"/>
</dbReference>
<protein>
    <submittedName>
        <fullName evidence="7">Precorrin-6Y C(5,15)-methyltransferase (Decarboxylating)</fullName>
        <ecNumber evidence="7">2.1.1.132</ecNumber>
    </submittedName>
</protein>
<keyword evidence="8" id="KW-1185">Reference proteome</keyword>
<evidence type="ECO:0000256" key="3">
    <source>
        <dbReference type="ARBA" id="ARBA00022603"/>
    </source>
</evidence>
<organism evidence="7 8">
    <name type="scientific">Granulosicoccus antarcticus IMCC3135</name>
    <dbReference type="NCBI Taxonomy" id="1192854"/>
    <lineage>
        <taxon>Bacteria</taxon>
        <taxon>Pseudomonadati</taxon>
        <taxon>Pseudomonadota</taxon>
        <taxon>Gammaproteobacteria</taxon>
        <taxon>Chromatiales</taxon>
        <taxon>Granulosicoccaceae</taxon>
        <taxon>Granulosicoccus</taxon>
    </lineage>
</organism>
<comment type="pathway">
    <text evidence="1">Cofactor biosynthesis; adenosylcobalamin biosynthesis.</text>
</comment>
<dbReference type="Gene3D" id="3.40.1010.10">
    <property type="entry name" value="Cobalt-precorrin-4 Transmethylase, Domain 1"/>
    <property type="match status" value="1"/>
</dbReference>
<dbReference type="Gene3D" id="3.30.950.10">
    <property type="entry name" value="Methyltransferase, Cobalt-precorrin-4 Transmethylase, Domain 2"/>
    <property type="match status" value="1"/>
</dbReference>
<dbReference type="SUPFAM" id="SSF53790">
    <property type="entry name" value="Tetrapyrrole methylase"/>
    <property type="match status" value="1"/>
</dbReference>
<dbReference type="AlphaFoldDB" id="A0A2Z2NQF5"/>
<dbReference type="InterPro" id="IPR050714">
    <property type="entry name" value="Cobalamin_biosynth_MTase"/>
</dbReference>
<dbReference type="Gene3D" id="3.40.50.150">
    <property type="entry name" value="Vaccinia Virus protein VP39"/>
    <property type="match status" value="1"/>
</dbReference>
<dbReference type="InterPro" id="IPR014777">
    <property type="entry name" value="4pyrrole_Mease_sub1"/>
</dbReference>
<evidence type="ECO:0000256" key="4">
    <source>
        <dbReference type="ARBA" id="ARBA00022679"/>
    </source>
</evidence>
<dbReference type="InterPro" id="IPR014008">
    <property type="entry name" value="Cbl_synth_MTase_CbiT"/>
</dbReference>
<sequence length="390" mass="41582">MTIVGIGEDGISGLSAASRDALKQASQVFGSPRHLQLAEAEDRGCVWPLPFSIQAVLEQRGRPVVVLASGNPFWNGVGSLLSAALPDDEWQSCSSPSSYSLAAARQGWAMESITCLGLHAAPFERLLPVLSRGARIVCLLRDGSAPAQLARWLAEQGFGRSRLSVMEALGGPQERIRTGYADEFKVSDIGALVLVAIEVDGGRGLPRSAGLANELFSHDGQITRSAVRALTLSALAPRCGEMLWDIGTGSGSVSVEWCLTADRTQAIAMDVRSDRLQNAEKNCAAFGLQHRIRIIAATAPDGLTELPLPDAVFVGGGASEHMLDALWKLLPEGTRLVANAVTLETEILLAQWHERVGGRLIRIDLAEAGPLGAGRGWQCARPIVQWSVCR</sequence>
<name>A0A2Z2NQF5_9GAMM</name>
<evidence type="ECO:0000256" key="1">
    <source>
        <dbReference type="ARBA" id="ARBA00004953"/>
    </source>
</evidence>
<dbReference type="KEGG" id="gai:IMCC3135_08955"/>
<dbReference type="UniPathway" id="UPA00148"/>
<feature type="domain" description="Tetrapyrrole methylase" evidence="6">
    <location>
        <begin position="2"/>
        <end position="183"/>
    </location>
</feature>
<dbReference type="PANTHER" id="PTHR43182">
    <property type="entry name" value="COBALT-PRECORRIN-6B C(15)-METHYLTRANSFERASE (DECARBOXYLATING)"/>
    <property type="match status" value="1"/>
</dbReference>
<dbReference type="NCBIfam" id="TIGR02469">
    <property type="entry name" value="CbiT"/>
    <property type="match status" value="1"/>
</dbReference>
<keyword evidence="4 7" id="KW-0808">Transferase</keyword>
<dbReference type="InterPro" id="IPR014776">
    <property type="entry name" value="4pyrrole_Mease_sub2"/>
</dbReference>